<reference evidence="5 7" key="1">
    <citation type="submission" date="2019-11" db="EMBL/GenBank/DDBJ databases">
        <title>Eggerthellaceae novel genus isolated from the rectal contents of marmort.</title>
        <authorList>
            <person name="Zhang G."/>
        </authorList>
    </citation>
    <scope>NUCLEOTIDE SEQUENCE [LARGE SCALE GENOMIC DNA]</scope>
    <source>
        <strain evidence="7">zg-886</strain>
        <strain evidence="5">Zg-886</strain>
    </source>
</reference>
<dbReference type="AlphaFoldDB" id="A0A9E6SUF5"/>
<dbReference type="EMBL" id="CP072829">
    <property type="protein sequence ID" value="QTU84384.1"/>
    <property type="molecule type" value="Genomic_DNA"/>
</dbReference>
<evidence type="ECO:0000313" key="7">
    <source>
        <dbReference type="Proteomes" id="UP000636394"/>
    </source>
</evidence>
<dbReference type="InterPro" id="IPR016143">
    <property type="entry name" value="Citrate_synth-like_sm_a-sub"/>
</dbReference>
<dbReference type="EMBL" id="WPCR01000004">
    <property type="protein sequence ID" value="NHM13928.1"/>
    <property type="molecule type" value="Genomic_DNA"/>
</dbReference>
<evidence type="ECO:0000313" key="8">
    <source>
        <dbReference type="Proteomes" id="UP000671910"/>
    </source>
</evidence>
<dbReference type="Gene3D" id="1.10.580.10">
    <property type="entry name" value="Citrate Synthase, domain 1"/>
    <property type="match status" value="1"/>
</dbReference>
<dbReference type="Proteomes" id="UP000671910">
    <property type="component" value="Chromosome"/>
</dbReference>
<evidence type="ECO:0000256" key="1">
    <source>
        <dbReference type="ARBA" id="ARBA00005163"/>
    </source>
</evidence>
<evidence type="ECO:0000256" key="4">
    <source>
        <dbReference type="ARBA" id="ARBA00022679"/>
    </source>
</evidence>
<dbReference type="PRINTS" id="PR00143">
    <property type="entry name" value="CITRTSNTHASE"/>
</dbReference>
<dbReference type="Proteomes" id="UP000636394">
    <property type="component" value="Unassembled WGS sequence"/>
</dbReference>
<sequence>MGTEKRLDLYENFNAINTIAPENYDTYSVKRGLRNPDGTGVVAGVTNISSVHGYLLSDGVKIPDDGRLSYRGYDLYDLLSDESGDRRFAYEEISYLLIMGKLPTRAELDGYIASIDAARELPDGFTASKIMRDTPRDVMNLLSRSILQLYVDDPDAEDRSAKHEITTAISLISRLPRIMVLSYYAVRARYFGESMILHRFTPGESTAETILSMLRPDRSYTQQEARMLDIMLCLHAEHGGGNNSTFTTRVLTSADTDPYSTYAAAIGSLKGRKHGGANHQIIAMQNELMENVADWEDDGQVADYLAKIVNREAYDRSGLVYGIGHAVYTKSDPRAVILKRFARDLAEGTEFEAKFRLLESIERLAPEVILAEKGTKKDMCANVDMYSGFVYSMLGIPEDLFTPLFACARMSGWAAHRFEEIVSGKRIIRPAYKSAHQGLRQWKPMGER</sequence>
<comment type="pathway">
    <text evidence="1">Carbohydrate metabolism; tricarboxylic acid cycle.</text>
</comment>
<dbReference type="NCBIfam" id="NF010635">
    <property type="entry name" value="PRK14032.1"/>
    <property type="match status" value="1"/>
</dbReference>
<reference evidence="6" key="2">
    <citation type="submission" date="2021-04" db="EMBL/GenBank/DDBJ databases">
        <title>Novel species in family Eggerthellaceae.</title>
        <authorList>
            <person name="Zhang G."/>
        </authorList>
    </citation>
    <scope>NUCLEOTIDE SEQUENCE</scope>
    <source>
        <strain evidence="6">Zg-886</strain>
    </source>
</reference>
<dbReference type="EC" id="2.3.3.16" evidence="3"/>
<dbReference type="Pfam" id="PF00285">
    <property type="entry name" value="Citrate_synt"/>
    <property type="match status" value="1"/>
</dbReference>
<dbReference type="SUPFAM" id="SSF48256">
    <property type="entry name" value="Citrate synthase"/>
    <property type="match status" value="1"/>
</dbReference>
<comment type="similarity">
    <text evidence="2">Belongs to the citrate synthase family.</text>
</comment>
<evidence type="ECO:0000256" key="2">
    <source>
        <dbReference type="ARBA" id="ARBA00010566"/>
    </source>
</evidence>
<evidence type="ECO:0000313" key="6">
    <source>
        <dbReference type="EMBL" id="QTU84384.1"/>
    </source>
</evidence>
<accession>A0A9E6SUF5</accession>
<keyword evidence="7" id="KW-1185">Reference proteome</keyword>
<dbReference type="InterPro" id="IPR036969">
    <property type="entry name" value="Citrate_synthase_sf"/>
</dbReference>
<dbReference type="InterPro" id="IPR016142">
    <property type="entry name" value="Citrate_synth-like_lrg_a-sub"/>
</dbReference>
<gene>
    <name evidence="5" type="ORF">GMI68_03945</name>
    <name evidence="6" type="ORF">J7S26_00085</name>
</gene>
<dbReference type="GO" id="GO:0006099">
    <property type="term" value="P:tricarboxylic acid cycle"/>
    <property type="evidence" value="ECO:0007669"/>
    <property type="project" value="TreeGrafter"/>
</dbReference>
<dbReference type="GO" id="GO:0005975">
    <property type="term" value="P:carbohydrate metabolic process"/>
    <property type="evidence" value="ECO:0007669"/>
    <property type="project" value="TreeGrafter"/>
</dbReference>
<keyword evidence="4" id="KW-0808">Transferase</keyword>
<dbReference type="PANTHER" id="PTHR11739">
    <property type="entry name" value="CITRATE SYNTHASE"/>
    <property type="match status" value="1"/>
</dbReference>
<protein>
    <recommendedName>
        <fullName evidence="3">citrate synthase (unknown stereospecificity)</fullName>
        <ecNumber evidence="3">2.3.3.16</ecNumber>
    </recommendedName>
</protein>
<dbReference type="PANTHER" id="PTHR11739:SF4">
    <property type="entry name" value="CITRATE SYNTHASE, PEROXISOMAL"/>
    <property type="match status" value="1"/>
</dbReference>
<proteinExistence type="inferred from homology"/>
<dbReference type="GO" id="GO:0005829">
    <property type="term" value="C:cytosol"/>
    <property type="evidence" value="ECO:0007669"/>
    <property type="project" value="TreeGrafter"/>
</dbReference>
<dbReference type="KEGG" id="ebz:J7S26_00085"/>
<dbReference type="InterPro" id="IPR002020">
    <property type="entry name" value="Citrate_synthase"/>
</dbReference>
<evidence type="ECO:0000313" key="5">
    <source>
        <dbReference type="EMBL" id="NHM13928.1"/>
    </source>
</evidence>
<organism evidence="6 8">
    <name type="scientific">Xiamenia xianingshaonis</name>
    <dbReference type="NCBI Taxonomy" id="2682776"/>
    <lineage>
        <taxon>Bacteria</taxon>
        <taxon>Bacillati</taxon>
        <taxon>Actinomycetota</taxon>
        <taxon>Coriobacteriia</taxon>
        <taxon>Eggerthellales</taxon>
        <taxon>Eggerthellaceae</taxon>
        <taxon>Xiamenia</taxon>
    </lineage>
</organism>
<dbReference type="RefSeq" id="WP_166339048.1">
    <property type="nucleotide sequence ID" value="NZ_CP072829.1"/>
</dbReference>
<dbReference type="Gene3D" id="1.10.230.10">
    <property type="entry name" value="Cytochrome P450-Terp, domain 2"/>
    <property type="match status" value="1"/>
</dbReference>
<evidence type="ECO:0000256" key="3">
    <source>
        <dbReference type="ARBA" id="ARBA00012972"/>
    </source>
</evidence>
<dbReference type="GO" id="GO:0036440">
    <property type="term" value="F:citrate synthase activity"/>
    <property type="evidence" value="ECO:0007669"/>
    <property type="project" value="UniProtKB-EC"/>
</dbReference>
<name>A0A9E6SUF5_9ACTN</name>